<dbReference type="PANTHER" id="PTHR25465:SF32">
    <property type="entry name" value="BLOODTHIRSTY-RELATED GENE FAMILY, MEMBER 16 ISOFORM X1-RELATED"/>
    <property type="match status" value="1"/>
</dbReference>
<dbReference type="GeneID" id="113050997"/>
<dbReference type="AlphaFoldDB" id="A0A6P6KE66"/>
<dbReference type="InterPro" id="IPR017907">
    <property type="entry name" value="Znf_RING_CS"/>
</dbReference>
<accession>A0A6P6KE66</accession>
<dbReference type="EC" id="2.3.2.27" evidence="2"/>
<dbReference type="GO" id="GO:0016567">
    <property type="term" value="P:protein ubiquitination"/>
    <property type="evidence" value="ECO:0007669"/>
    <property type="project" value="InterPro"/>
</dbReference>
<evidence type="ECO:0000259" key="10">
    <source>
        <dbReference type="PROSITE" id="PS50119"/>
    </source>
</evidence>
<dbReference type="Gene3D" id="1.25.40.180">
    <property type="match status" value="1"/>
</dbReference>
<dbReference type="InterPro" id="IPR016024">
    <property type="entry name" value="ARM-type_fold"/>
</dbReference>
<evidence type="ECO:0000256" key="3">
    <source>
        <dbReference type="ARBA" id="ARBA00022723"/>
    </source>
</evidence>
<dbReference type="SUPFAM" id="SSF57845">
    <property type="entry name" value="B-box zinc-binding domain"/>
    <property type="match status" value="1"/>
</dbReference>
<dbReference type="Gene3D" id="3.30.40.10">
    <property type="entry name" value="Zinc/RING finger domain, C3HC4 (zinc finger)"/>
    <property type="match status" value="1"/>
</dbReference>
<dbReference type="InterPro" id="IPR027370">
    <property type="entry name" value="Znf-RING_euk"/>
</dbReference>
<dbReference type="Pfam" id="PF02854">
    <property type="entry name" value="MIF4G"/>
    <property type="match status" value="1"/>
</dbReference>
<evidence type="ECO:0000259" key="11">
    <source>
        <dbReference type="PROSITE" id="PS51698"/>
    </source>
</evidence>
<keyword evidence="5" id="KW-0862">Zinc</keyword>
<dbReference type="PROSITE" id="PS51698">
    <property type="entry name" value="U_BOX"/>
    <property type="match status" value="1"/>
</dbReference>
<dbReference type="InterPro" id="IPR058030">
    <property type="entry name" value="TRIM8/14/16/25/29/45/65_CC"/>
</dbReference>
<keyword evidence="12" id="KW-1185">Reference proteome</keyword>
<evidence type="ECO:0000256" key="8">
    <source>
        <dbReference type="SAM" id="MobiDB-lite"/>
    </source>
</evidence>
<keyword evidence="7" id="KW-0175">Coiled coil</keyword>
<keyword evidence="3" id="KW-0479">Metal-binding</keyword>
<evidence type="ECO:0000256" key="2">
    <source>
        <dbReference type="ARBA" id="ARBA00012483"/>
    </source>
</evidence>
<evidence type="ECO:0000256" key="1">
    <source>
        <dbReference type="ARBA" id="ARBA00000900"/>
    </source>
</evidence>
<dbReference type="PROSITE" id="PS50119">
    <property type="entry name" value="ZF_BBOX"/>
    <property type="match status" value="1"/>
</dbReference>
<dbReference type="Gene3D" id="4.10.830.40">
    <property type="match status" value="1"/>
</dbReference>
<feature type="compositionally biased region" description="Basic and acidic residues" evidence="8">
    <location>
        <begin position="390"/>
        <end position="404"/>
    </location>
</feature>
<dbReference type="Proteomes" id="UP000515129">
    <property type="component" value="Chromosome 31"/>
</dbReference>
<feature type="domain" description="RING-type" evidence="9">
    <location>
        <begin position="44"/>
        <end position="84"/>
    </location>
</feature>
<evidence type="ECO:0000313" key="12">
    <source>
        <dbReference type="Proteomes" id="UP000515129"/>
    </source>
</evidence>
<dbReference type="InterPro" id="IPR051051">
    <property type="entry name" value="E3_ubiq-ligase_TRIM/RNF"/>
</dbReference>
<proteinExistence type="predicted"/>
<dbReference type="PROSITE" id="PS00518">
    <property type="entry name" value="ZF_RING_1"/>
    <property type="match status" value="1"/>
</dbReference>
<protein>
    <recommendedName>
        <fullName evidence="2">RING-type E3 ubiquitin transferase</fullName>
        <ecNumber evidence="2">2.3.2.27</ecNumber>
    </recommendedName>
</protein>
<evidence type="ECO:0000256" key="6">
    <source>
        <dbReference type="PROSITE-ProRule" id="PRU00024"/>
    </source>
</evidence>
<dbReference type="Pfam" id="PF13445">
    <property type="entry name" value="zf-RING_UBOX"/>
    <property type="match status" value="1"/>
</dbReference>
<dbReference type="SMART" id="SM00184">
    <property type="entry name" value="RING"/>
    <property type="match status" value="1"/>
</dbReference>
<dbReference type="InterPro" id="IPR003613">
    <property type="entry name" value="Ubox_domain"/>
</dbReference>
<dbReference type="PROSITE" id="PS50089">
    <property type="entry name" value="ZF_RING_2"/>
    <property type="match status" value="1"/>
</dbReference>
<feature type="region of interest" description="Disordered" evidence="8">
    <location>
        <begin position="1"/>
        <end position="34"/>
    </location>
</feature>
<feature type="coiled-coil region" evidence="7">
    <location>
        <begin position="569"/>
        <end position="600"/>
    </location>
</feature>
<dbReference type="GO" id="GO:0003723">
    <property type="term" value="F:RNA binding"/>
    <property type="evidence" value="ECO:0007669"/>
    <property type="project" value="InterPro"/>
</dbReference>
<organism evidence="12 13">
    <name type="scientific">Carassius auratus</name>
    <name type="common">Goldfish</name>
    <dbReference type="NCBI Taxonomy" id="7957"/>
    <lineage>
        <taxon>Eukaryota</taxon>
        <taxon>Metazoa</taxon>
        <taxon>Chordata</taxon>
        <taxon>Craniata</taxon>
        <taxon>Vertebrata</taxon>
        <taxon>Euteleostomi</taxon>
        <taxon>Actinopterygii</taxon>
        <taxon>Neopterygii</taxon>
        <taxon>Teleostei</taxon>
        <taxon>Ostariophysi</taxon>
        <taxon>Cypriniformes</taxon>
        <taxon>Cyprinidae</taxon>
        <taxon>Cyprininae</taxon>
        <taxon>Carassius</taxon>
    </lineage>
</organism>
<dbReference type="InterPro" id="IPR043136">
    <property type="entry name" value="B30.2/SPRY_sf"/>
</dbReference>
<dbReference type="InterPro" id="IPR001841">
    <property type="entry name" value="Znf_RING"/>
</dbReference>
<dbReference type="PANTHER" id="PTHR25465">
    <property type="entry name" value="B-BOX DOMAIN CONTAINING"/>
    <property type="match status" value="1"/>
</dbReference>
<evidence type="ECO:0000256" key="4">
    <source>
        <dbReference type="ARBA" id="ARBA00022771"/>
    </source>
</evidence>
<feature type="compositionally biased region" description="Polar residues" evidence="8">
    <location>
        <begin position="11"/>
        <end position="23"/>
    </location>
</feature>
<dbReference type="CDD" id="cd19802">
    <property type="entry name" value="Bbox1_TRIM8-like"/>
    <property type="match status" value="1"/>
</dbReference>
<feature type="domain" description="U-box" evidence="11">
    <location>
        <begin position="37"/>
        <end position="113"/>
    </location>
</feature>
<dbReference type="CDD" id="cd19769">
    <property type="entry name" value="Bbox2_TRIM16-like"/>
    <property type="match status" value="1"/>
</dbReference>
<evidence type="ECO:0000313" key="13">
    <source>
        <dbReference type="RefSeq" id="XP_026070340.1"/>
    </source>
</evidence>
<evidence type="ECO:0000259" key="9">
    <source>
        <dbReference type="PROSITE" id="PS50089"/>
    </source>
</evidence>
<dbReference type="InterPro" id="IPR013083">
    <property type="entry name" value="Znf_RING/FYVE/PHD"/>
</dbReference>
<dbReference type="FunFam" id="1.25.40.180:FF:000001">
    <property type="entry name" value="Eukaryotic translation initiation factor 4 gamma, 3, putative"/>
    <property type="match status" value="1"/>
</dbReference>
<sequence length="698" mass="80938">MEREKAVEESFLTSSKIQENRSGSTDDHPCMPSSSGSLTEELQCSICLDVFTDPVSTPCGHNFCKTCLNEHWDNSQTCSCPNCKETFKQRPDLKINTTLREIVGHYKTKSPEKNPEVLCDICEERKLKALKSCLVCQSSYCETHLEPHLRVAGLKKHKLMDPVINLEDYICQKHEKPLELFCRDDQTSVCLICSVKEHENHNTVPIEEESEEKKTELMKTHEDMQQMIQDRIKKIQDIKHSAEVRKRNTENEKAAHVELFTDLIRSIERCQTELLEMMEEQQKAAEKQEEQLIEELEQEITELKMRNTELEQLSHTEDHLHFLQIHSSLCSSTNTRNWPEISMKTNESLETLRRALTQLKDTIDEKLTQTVSTELKWMQQYAVDVNLDPDTAHPDLIRSNDRKKPSGLSGPRHSGQVQCRMEPQKIFKSVSLTEDVELSKSKKVRKPSVKRSSCADEGKSELLKTHEMFKCVWSVLNQLTPQMFQPLMKQMTELTINTEERLKGVVHLIYEKAITEPNSSEACANMCRCLMGLKVPTTEKPGLTVNFRKLLLKHCKKEFEKDKDDETFEKQKELDAATGEEEKQRLKEDLEEAKDKACQRLLGNIKFTGELFKLKMLTEPIIHDCIVKLLKKHDEESLECVCCLLSTTWKHLYYEKSKPRMDQYLNQMKKIIRDRKTSSRIRFMLQGVVDLQQANLSV</sequence>
<dbReference type="GO" id="GO:0061630">
    <property type="term" value="F:ubiquitin protein ligase activity"/>
    <property type="evidence" value="ECO:0007669"/>
    <property type="project" value="UniProtKB-EC"/>
</dbReference>
<comment type="catalytic activity">
    <reaction evidence="1">
        <text>S-ubiquitinyl-[E2 ubiquitin-conjugating enzyme]-L-cysteine + [acceptor protein]-L-lysine = [E2 ubiquitin-conjugating enzyme]-L-cysteine + N(6)-ubiquitinyl-[acceptor protein]-L-lysine.</text>
        <dbReference type="EC" id="2.3.2.27"/>
    </reaction>
</comment>
<dbReference type="InterPro" id="IPR000315">
    <property type="entry name" value="Znf_B-box"/>
</dbReference>
<dbReference type="SMART" id="SM00336">
    <property type="entry name" value="BBOX"/>
    <property type="match status" value="2"/>
</dbReference>
<dbReference type="Pfam" id="PF25600">
    <property type="entry name" value="TRIM_CC"/>
    <property type="match status" value="1"/>
</dbReference>
<feature type="domain" description="B box-type" evidence="10">
    <location>
        <begin position="166"/>
        <end position="206"/>
    </location>
</feature>
<dbReference type="InterPro" id="IPR003890">
    <property type="entry name" value="MIF4G-like_typ-3"/>
</dbReference>
<dbReference type="RefSeq" id="XP_026070340.1">
    <property type="nucleotide sequence ID" value="XM_026214555.1"/>
</dbReference>
<reference evidence="13" key="1">
    <citation type="submission" date="2025-08" db="UniProtKB">
        <authorList>
            <consortium name="RefSeq"/>
        </authorList>
    </citation>
    <scope>IDENTIFICATION</scope>
    <source>
        <strain evidence="13">Wakin</strain>
        <tissue evidence="13">Muscle</tissue>
    </source>
</reference>
<gene>
    <name evidence="13" type="primary">LOC113050997</name>
</gene>
<dbReference type="FunFam" id="3.30.40.10:FF:000438">
    <property type="entry name" value="Bloodthirsty-related gene family, member 25"/>
    <property type="match status" value="1"/>
</dbReference>
<dbReference type="SMART" id="SM00543">
    <property type="entry name" value="MIF4G"/>
    <property type="match status" value="1"/>
</dbReference>
<evidence type="ECO:0000256" key="5">
    <source>
        <dbReference type="ARBA" id="ARBA00022833"/>
    </source>
</evidence>
<evidence type="ECO:0000256" key="7">
    <source>
        <dbReference type="SAM" id="Coils"/>
    </source>
</evidence>
<feature type="region of interest" description="Disordered" evidence="8">
    <location>
        <begin position="390"/>
        <end position="417"/>
    </location>
</feature>
<dbReference type="KEGG" id="caua:113050997"/>
<feature type="coiled-coil region" evidence="7">
    <location>
        <begin position="207"/>
        <end position="313"/>
    </location>
</feature>
<name>A0A6P6KE66_CARAU</name>
<dbReference type="GO" id="GO:0008270">
    <property type="term" value="F:zinc ion binding"/>
    <property type="evidence" value="ECO:0007669"/>
    <property type="project" value="UniProtKB-KW"/>
</dbReference>
<dbReference type="Gene3D" id="2.60.120.920">
    <property type="match status" value="1"/>
</dbReference>
<dbReference type="Gene3D" id="3.30.160.60">
    <property type="entry name" value="Classic Zinc Finger"/>
    <property type="match status" value="1"/>
</dbReference>
<keyword evidence="4 6" id="KW-0863">Zinc-finger</keyword>
<dbReference type="OrthoDB" id="10071175at2759"/>
<dbReference type="SUPFAM" id="SSF48371">
    <property type="entry name" value="ARM repeat"/>
    <property type="match status" value="1"/>
</dbReference>
<dbReference type="Pfam" id="PF00643">
    <property type="entry name" value="zf-B_box"/>
    <property type="match status" value="1"/>
</dbReference>
<dbReference type="SUPFAM" id="SSF57850">
    <property type="entry name" value="RING/U-box"/>
    <property type="match status" value="1"/>
</dbReference>